<dbReference type="InParanoid" id="M1YV54"/>
<keyword evidence="2" id="KW-0812">Transmembrane</keyword>
<dbReference type="EMBL" id="CAQJ01000009">
    <property type="protein sequence ID" value="CCQ89479.1"/>
    <property type="molecule type" value="Genomic_DNA"/>
</dbReference>
<organism evidence="3 4">
    <name type="scientific">Nitrospina gracilis (strain 3/211)</name>
    <dbReference type="NCBI Taxonomy" id="1266370"/>
    <lineage>
        <taxon>Bacteria</taxon>
        <taxon>Pseudomonadati</taxon>
        <taxon>Nitrospinota/Tectimicrobiota group</taxon>
        <taxon>Nitrospinota</taxon>
        <taxon>Nitrospinia</taxon>
        <taxon>Nitrospinales</taxon>
        <taxon>Nitrospinaceae</taxon>
        <taxon>Nitrospina</taxon>
    </lineage>
</organism>
<evidence type="ECO:0000256" key="2">
    <source>
        <dbReference type="SAM" id="Phobius"/>
    </source>
</evidence>
<dbReference type="Gene3D" id="3.50.50.100">
    <property type="match status" value="1"/>
</dbReference>
<comment type="caution">
    <text evidence="3">The sequence shown here is derived from an EMBL/GenBank/DDBJ whole genome shotgun (WGS) entry which is preliminary data.</text>
</comment>
<protein>
    <submittedName>
        <fullName evidence="3">Uncharacterized protein</fullName>
    </submittedName>
</protein>
<name>M1YV54_NITG3</name>
<dbReference type="Proteomes" id="UP000011704">
    <property type="component" value="Unassembled WGS sequence"/>
</dbReference>
<keyword evidence="2" id="KW-0472">Membrane</keyword>
<dbReference type="AlphaFoldDB" id="M1YV54"/>
<gene>
    <name evidence="3" type="ORF">NITGR_1060004</name>
</gene>
<dbReference type="HOGENOM" id="CLU_1693628_0_0_0"/>
<accession>M1YV54</accession>
<sequence length="155" mass="16731">MGGGPTGVEYSGARGEGVRLVMVKDYAELQRDRIRILLFEAGGSLLGGFCDDATDIARTGQLMVNGFIGWLLWLGVYIFFSDRDPQPPVGTVVLGMELRVLRPPGGHRHPPDPAESTPPAHTAQAGTKYFGPNPALRSRGLSSNLERNRTIRAAC</sequence>
<feature type="region of interest" description="Disordered" evidence="1">
    <location>
        <begin position="103"/>
        <end position="143"/>
    </location>
</feature>
<reference evidence="3 4" key="1">
    <citation type="journal article" date="2013" name="Front. Microbiol.">
        <title>The genome of Nitrospina gracilis illuminates the metabolism and evolution of the major marine nitrite oxidizer.</title>
        <authorList>
            <person name="Luecker S."/>
            <person name="Nowka B."/>
            <person name="Rattei T."/>
            <person name="Spieck E."/>
            <person name="and Daims H."/>
        </authorList>
    </citation>
    <scope>NUCLEOTIDE SEQUENCE [LARGE SCALE GENOMIC DNA]</scope>
    <source>
        <strain evidence="3 4">3/211</strain>
    </source>
</reference>
<dbReference type="STRING" id="1266370.NITGR_1060004"/>
<proteinExistence type="predicted"/>
<evidence type="ECO:0000256" key="1">
    <source>
        <dbReference type="SAM" id="MobiDB-lite"/>
    </source>
</evidence>
<keyword evidence="2" id="KW-1133">Transmembrane helix</keyword>
<evidence type="ECO:0000313" key="4">
    <source>
        <dbReference type="Proteomes" id="UP000011704"/>
    </source>
</evidence>
<keyword evidence="4" id="KW-1185">Reference proteome</keyword>
<evidence type="ECO:0000313" key="3">
    <source>
        <dbReference type="EMBL" id="CCQ89479.1"/>
    </source>
</evidence>
<feature type="transmembrane region" description="Helical" evidence="2">
    <location>
        <begin position="62"/>
        <end position="80"/>
    </location>
</feature>